<keyword evidence="1" id="KW-0812">Transmembrane</keyword>
<gene>
    <name evidence="2" type="ORF">LQV63_16710</name>
</gene>
<dbReference type="EMBL" id="JAJNBZ010000013">
    <property type="protein sequence ID" value="MCE5170947.1"/>
    <property type="molecule type" value="Genomic_DNA"/>
</dbReference>
<sequence length="146" mass="16125">MAVSRFTQSFTVRLDAHAAFYVQGKKSPGFLLALVNLAVSASAIFLLFWTEEALESAVMALFAFVGCDAASAAIFSEPNSRMPQLPPCSCFSCEKFSSPYSQGSAAARQCTRLRRLAICIRRLPIPAGQFELHLRLLLQLRQRLVH</sequence>
<name>A0ABS8YL04_9BACL</name>
<keyword evidence="1" id="KW-1133">Transmembrane helix</keyword>
<accession>A0ABS8YL04</accession>
<evidence type="ECO:0000256" key="1">
    <source>
        <dbReference type="SAM" id="Phobius"/>
    </source>
</evidence>
<feature type="transmembrane region" description="Helical" evidence="1">
    <location>
        <begin position="56"/>
        <end position="75"/>
    </location>
</feature>
<evidence type="ECO:0000313" key="3">
    <source>
        <dbReference type="Proteomes" id="UP001199916"/>
    </source>
</evidence>
<organism evidence="2 3">
    <name type="scientific">Paenibacillus profundus</name>
    <dbReference type="NCBI Taxonomy" id="1173085"/>
    <lineage>
        <taxon>Bacteria</taxon>
        <taxon>Bacillati</taxon>
        <taxon>Bacillota</taxon>
        <taxon>Bacilli</taxon>
        <taxon>Bacillales</taxon>
        <taxon>Paenibacillaceae</taxon>
        <taxon>Paenibacillus</taxon>
    </lineage>
</organism>
<keyword evidence="3" id="KW-1185">Reference proteome</keyword>
<comment type="caution">
    <text evidence="2">The sequence shown here is derived from an EMBL/GenBank/DDBJ whole genome shotgun (WGS) entry which is preliminary data.</text>
</comment>
<feature type="transmembrane region" description="Helical" evidence="1">
    <location>
        <begin position="30"/>
        <end position="50"/>
    </location>
</feature>
<dbReference type="Proteomes" id="UP001199916">
    <property type="component" value="Unassembled WGS sequence"/>
</dbReference>
<proteinExistence type="predicted"/>
<evidence type="ECO:0000313" key="2">
    <source>
        <dbReference type="EMBL" id="MCE5170947.1"/>
    </source>
</evidence>
<reference evidence="2 3" key="1">
    <citation type="submission" date="2021-11" db="EMBL/GenBank/DDBJ databases">
        <title>Draft genome sequence of Paenibacillus profundus YoMME, a new Gram-positive bacteria with exoelectrogenic properties.</title>
        <authorList>
            <person name="Hubenova Y."/>
            <person name="Hubenova E."/>
            <person name="Manasiev Y."/>
            <person name="Peykov S."/>
            <person name="Mitov M."/>
        </authorList>
    </citation>
    <scope>NUCLEOTIDE SEQUENCE [LARGE SCALE GENOMIC DNA]</scope>
    <source>
        <strain evidence="2 3">YoMME</strain>
    </source>
</reference>
<protein>
    <submittedName>
        <fullName evidence="2">Uncharacterized protein</fullName>
    </submittedName>
</protein>
<keyword evidence="1" id="KW-0472">Membrane</keyword>